<organism evidence="14 15">
    <name type="scientific">Aciditerrimonas ferrireducens</name>
    <dbReference type="NCBI Taxonomy" id="667306"/>
    <lineage>
        <taxon>Bacteria</taxon>
        <taxon>Bacillati</taxon>
        <taxon>Actinomycetota</taxon>
        <taxon>Acidimicrobiia</taxon>
        <taxon>Acidimicrobiales</taxon>
        <taxon>Acidimicrobiaceae</taxon>
        <taxon>Aciditerrimonas</taxon>
    </lineage>
</organism>
<dbReference type="GO" id="GO:0008863">
    <property type="term" value="F:formate dehydrogenase (NAD+) activity"/>
    <property type="evidence" value="ECO:0007669"/>
    <property type="project" value="UniProtKB-EC"/>
</dbReference>
<evidence type="ECO:0000256" key="5">
    <source>
        <dbReference type="ARBA" id="ARBA00022737"/>
    </source>
</evidence>
<comment type="similarity">
    <text evidence="1">In the C-terminal section; belongs to the prokaryotic molybdopterin-containing oxidoreductase family.</text>
</comment>
<keyword evidence="4" id="KW-0479">Metal-binding</keyword>
<feature type="domain" description="4Fe-4S His(Cys)3-ligated-type" evidence="13">
    <location>
        <begin position="95"/>
        <end position="135"/>
    </location>
</feature>
<keyword evidence="6 14" id="KW-0560">Oxidoreductase</keyword>
<evidence type="ECO:0000256" key="2">
    <source>
        <dbReference type="ARBA" id="ARBA00022485"/>
    </source>
</evidence>
<dbReference type="InterPro" id="IPR006656">
    <property type="entry name" value="Mopterin_OxRdtase"/>
</dbReference>
<dbReference type="InterPro" id="IPR050123">
    <property type="entry name" value="Prok_molybdopt-oxidoreductase"/>
</dbReference>
<dbReference type="SUPFAM" id="SSF50692">
    <property type="entry name" value="ADC-like"/>
    <property type="match status" value="1"/>
</dbReference>
<evidence type="ECO:0000259" key="13">
    <source>
        <dbReference type="PROSITE" id="PS51839"/>
    </source>
</evidence>
<comment type="caution">
    <text evidence="14">The sequence shown here is derived from an EMBL/GenBank/DDBJ whole genome shotgun (WGS) entry which is preliminary data.</text>
</comment>
<dbReference type="InterPro" id="IPR009010">
    <property type="entry name" value="Asp_de-COase-like_dom_sf"/>
</dbReference>
<dbReference type="PIRSF" id="PIRSF036643">
    <property type="entry name" value="FDH_alpha"/>
    <property type="match status" value="1"/>
</dbReference>
<dbReference type="PROSITE" id="PS51085">
    <property type="entry name" value="2FE2S_FER_2"/>
    <property type="match status" value="1"/>
</dbReference>
<protein>
    <submittedName>
        <fullName evidence="14">Formate dehydrogenase subunit alpha</fullName>
        <ecNumber evidence="14">1.17.1.9</ecNumber>
    </submittedName>
</protein>
<dbReference type="InterPro" id="IPR017900">
    <property type="entry name" value="4Fe4S_Fe_S_CS"/>
</dbReference>
<reference evidence="14 15" key="1">
    <citation type="submission" date="2024-09" db="EMBL/GenBank/DDBJ databases">
        <authorList>
            <person name="Sun Q."/>
            <person name="Mori K."/>
        </authorList>
    </citation>
    <scope>NUCLEOTIDE SEQUENCE [LARGE SCALE GENOMIC DNA]</scope>
    <source>
        <strain evidence="14 15">JCM 15389</strain>
    </source>
</reference>
<evidence type="ECO:0000256" key="1">
    <source>
        <dbReference type="ARBA" id="ARBA00007023"/>
    </source>
</evidence>
<sequence length="1010" mass="110520">MAGESGSTVADRTGAVEGAPVQLELDGEAVTAPGGATLLDLLTRDGRFFPHLCKHPDLDSPQTCDTCLVEVDGELVRACATPVRPGTRVASRSLRAKAAREEAMQRILEHHELYCTVCDNSNGDCDLHETFSAMGIDTQRYPHRPSGHAVDDSHPFYRYDPDQCILCGRCVEACQDLEVNETLSIDWSLPRPRVVWDGGVPAGHSSCVGCGHCVTVCPCNALMEKSMLGRAGLLTGLDSSVLRPMIDLTKDLEPGLGLRSILAVSEAESALRPSLVKRTKTVCTYCGVGCSFEVWTRGREILRVQPRPEAPANQISTCVKGKFGWDFVNHPDRLRRPLVRRGDRFEEVDWPQALATVAEGLRRVREQHGPDALGFIASSKCTNEEAYLVQKLARAVIGTNNVDNCSRYCQSPATMGLSRTVGYGGDAGSIRDIEQADVVLIVGSNTAESHPVIATRVKRAQKLRGQKVIVADLRRHEMAERADIFLRPRPSTDLAWVLAVTRHILERGLADERFVEERVEGLEALRASLEPYTLAFAEQTTGIPAATLAEVAETIGRAKSVCCLWAMGVTQHHSGSDLSTALSNLLLLTGNYGRPGTGAYPLRGHNNVQGASDFGAMPDKLPGYQPVQDDEARGRYEAAWGVRIPAEPGLDNHQMVEAIHQGRLRALFLVGEEMGLVDANTLDVQAAFEQLEFLVVQDVFFSNTARFADVVLPAAPSLEKEGTFTNTERRIQRLYQALEPLGEAWPDWRIVQGVAQALGADWHYEHPGEVMAEAAALTPLFAGVSYERLAGFGSLQWPVAPDGQDSPLLYIERFPFEGGKAHFHPVSFAPPSEEADGDFELHVNNGRLLEHFHEGNLTARSAGIAELTPSVFVEVSPELAAERGISDGALLRLRSRRGAVEVRAIVTDRVRGSEVYLPMNARRTDQAVNVLTSSHTDPATHTPAYKELAASLEVLEPSGPTPLPRRNFRYGRRTPQLGVRVEEKWRRADYRLPPDRRPEPAAPAPSNGAR</sequence>
<dbReference type="Gene3D" id="3.10.20.740">
    <property type="match status" value="1"/>
</dbReference>
<dbReference type="Pfam" id="PF13510">
    <property type="entry name" value="Fer2_4"/>
    <property type="match status" value="1"/>
</dbReference>
<evidence type="ECO:0000259" key="12">
    <source>
        <dbReference type="PROSITE" id="PS51669"/>
    </source>
</evidence>
<evidence type="ECO:0000313" key="14">
    <source>
        <dbReference type="EMBL" id="MFC0081741.1"/>
    </source>
</evidence>
<dbReference type="InterPro" id="IPR017896">
    <property type="entry name" value="4Fe4S_Fe-S-bd"/>
</dbReference>
<dbReference type="EMBL" id="JBHLYQ010000045">
    <property type="protein sequence ID" value="MFC0081741.1"/>
    <property type="molecule type" value="Genomic_DNA"/>
</dbReference>
<dbReference type="Gene3D" id="2.20.25.90">
    <property type="entry name" value="ADC-like domains"/>
    <property type="match status" value="1"/>
</dbReference>
<dbReference type="PROSITE" id="PS00198">
    <property type="entry name" value="4FE4S_FER_1"/>
    <property type="match status" value="1"/>
</dbReference>
<dbReference type="Pfam" id="PF01568">
    <property type="entry name" value="Molydop_binding"/>
    <property type="match status" value="1"/>
</dbReference>
<dbReference type="SUPFAM" id="SSF54862">
    <property type="entry name" value="4Fe-4S ferredoxins"/>
    <property type="match status" value="1"/>
</dbReference>
<dbReference type="Pfam" id="PF12838">
    <property type="entry name" value="Fer4_7"/>
    <property type="match status" value="1"/>
</dbReference>
<dbReference type="InterPro" id="IPR006478">
    <property type="entry name" value="Formate_DH_asu"/>
</dbReference>
<evidence type="ECO:0000256" key="9">
    <source>
        <dbReference type="SAM" id="MobiDB-lite"/>
    </source>
</evidence>
<dbReference type="Pfam" id="PF10588">
    <property type="entry name" value="NADH-G_4Fe-4S_3"/>
    <property type="match status" value="1"/>
</dbReference>
<dbReference type="PANTHER" id="PTHR43105">
    <property type="entry name" value="RESPIRATORY NITRATE REDUCTASE"/>
    <property type="match status" value="1"/>
</dbReference>
<keyword evidence="3" id="KW-0001">2Fe-2S</keyword>
<keyword evidence="7" id="KW-0408">Iron</keyword>
<feature type="domain" description="4Fe-4S ferredoxin-type" evidence="11">
    <location>
        <begin position="155"/>
        <end position="182"/>
    </location>
</feature>
<evidence type="ECO:0000313" key="15">
    <source>
        <dbReference type="Proteomes" id="UP001589788"/>
    </source>
</evidence>
<feature type="compositionally biased region" description="Basic and acidic residues" evidence="9">
    <location>
        <begin position="986"/>
        <end position="999"/>
    </location>
</feature>
<keyword evidence="8" id="KW-0411">Iron-sulfur</keyword>
<evidence type="ECO:0000259" key="11">
    <source>
        <dbReference type="PROSITE" id="PS51379"/>
    </source>
</evidence>
<dbReference type="NCBIfam" id="TIGR01591">
    <property type="entry name" value="Fdh-alpha"/>
    <property type="match status" value="1"/>
</dbReference>
<dbReference type="InterPro" id="IPR006963">
    <property type="entry name" value="Mopterin_OxRdtase_4Fe-4S_dom"/>
</dbReference>
<dbReference type="CDD" id="cd00207">
    <property type="entry name" value="fer2"/>
    <property type="match status" value="1"/>
</dbReference>
<dbReference type="PANTHER" id="PTHR43105:SF14">
    <property type="entry name" value="FORMATE DEHYDROGENASE H"/>
    <property type="match status" value="1"/>
</dbReference>
<dbReference type="PROSITE" id="PS00932">
    <property type="entry name" value="MOLYBDOPTERIN_PROK_3"/>
    <property type="match status" value="1"/>
</dbReference>
<dbReference type="InterPro" id="IPR036010">
    <property type="entry name" value="2Fe-2S_ferredoxin-like_sf"/>
</dbReference>
<dbReference type="CDD" id="cd02753">
    <property type="entry name" value="MopB_Formate-Dh-H"/>
    <property type="match status" value="1"/>
</dbReference>
<feature type="domain" description="4Fe-4S ferredoxin-type" evidence="11">
    <location>
        <begin position="198"/>
        <end position="227"/>
    </location>
</feature>
<dbReference type="InterPro" id="IPR006657">
    <property type="entry name" value="MoPterin_dinucl-bd_dom"/>
</dbReference>
<dbReference type="EC" id="1.17.1.9" evidence="14"/>
<dbReference type="SMART" id="SM00926">
    <property type="entry name" value="Molybdop_Fe4S4"/>
    <property type="match status" value="1"/>
</dbReference>
<dbReference type="Proteomes" id="UP001589788">
    <property type="component" value="Unassembled WGS sequence"/>
</dbReference>
<feature type="domain" description="4Fe-4S Mo/W bis-MGD-type" evidence="12">
    <location>
        <begin position="276"/>
        <end position="332"/>
    </location>
</feature>
<dbReference type="RefSeq" id="WP_377789029.1">
    <property type="nucleotide sequence ID" value="NZ_JBHLYQ010000045.1"/>
</dbReference>
<dbReference type="Gene3D" id="2.40.40.20">
    <property type="match status" value="1"/>
</dbReference>
<dbReference type="SUPFAM" id="SSF54292">
    <property type="entry name" value="2Fe-2S ferredoxin-like"/>
    <property type="match status" value="1"/>
</dbReference>
<evidence type="ECO:0000256" key="4">
    <source>
        <dbReference type="ARBA" id="ARBA00022723"/>
    </source>
</evidence>
<evidence type="ECO:0000259" key="10">
    <source>
        <dbReference type="PROSITE" id="PS51085"/>
    </source>
</evidence>
<dbReference type="Gene3D" id="3.40.228.10">
    <property type="entry name" value="Dimethylsulfoxide Reductase, domain 2"/>
    <property type="match status" value="1"/>
</dbReference>
<dbReference type="PROSITE" id="PS51669">
    <property type="entry name" value="4FE4S_MOW_BIS_MGD"/>
    <property type="match status" value="1"/>
</dbReference>
<feature type="domain" description="2Fe-2S ferredoxin-type" evidence="10">
    <location>
        <begin position="19"/>
        <end position="95"/>
    </location>
</feature>
<accession>A0ABV6C236</accession>
<keyword evidence="5" id="KW-0677">Repeat</keyword>
<proteinExistence type="inferred from homology"/>
<dbReference type="SMART" id="SM00929">
    <property type="entry name" value="NADH-G_4Fe-4S_3"/>
    <property type="match status" value="1"/>
</dbReference>
<keyword evidence="15" id="KW-1185">Reference proteome</keyword>
<evidence type="ECO:0000256" key="7">
    <source>
        <dbReference type="ARBA" id="ARBA00023004"/>
    </source>
</evidence>
<evidence type="ECO:0000256" key="3">
    <source>
        <dbReference type="ARBA" id="ARBA00022714"/>
    </source>
</evidence>
<dbReference type="Gene3D" id="3.40.50.740">
    <property type="match status" value="1"/>
</dbReference>
<keyword evidence="2" id="KW-0004">4Fe-4S</keyword>
<dbReference type="InterPro" id="IPR041924">
    <property type="entry name" value="Formate_Dh-H_N"/>
</dbReference>
<dbReference type="PROSITE" id="PS51379">
    <property type="entry name" value="4FE4S_FER_2"/>
    <property type="match status" value="2"/>
</dbReference>
<dbReference type="Pfam" id="PF04879">
    <property type="entry name" value="Molybdop_Fe4S4"/>
    <property type="match status" value="1"/>
</dbReference>
<dbReference type="Gene3D" id="3.30.70.20">
    <property type="match status" value="1"/>
</dbReference>
<dbReference type="InterPro" id="IPR006655">
    <property type="entry name" value="Mopterin_OxRdtase_prok_CS"/>
</dbReference>
<evidence type="ECO:0000256" key="6">
    <source>
        <dbReference type="ARBA" id="ARBA00023002"/>
    </source>
</evidence>
<evidence type="ECO:0000256" key="8">
    <source>
        <dbReference type="ARBA" id="ARBA00023014"/>
    </source>
</evidence>
<dbReference type="PROSITE" id="PS51839">
    <property type="entry name" value="4FE4S_HC3"/>
    <property type="match status" value="1"/>
</dbReference>
<name>A0ABV6C236_9ACTN</name>
<dbReference type="InterPro" id="IPR001041">
    <property type="entry name" value="2Fe-2S_ferredoxin-type"/>
</dbReference>
<dbReference type="Pfam" id="PF00384">
    <property type="entry name" value="Molybdopterin"/>
    <property type="match status" value="1"/>
</dbReference>
<feature type="region of interest" description="Disordered" evidence="9">
    <location>
        <begin position="986"/>
        <end position="1010"/>
    </location>
</feature>
<dbReference type="SUPFAM" id="SSF53706">
    <property type="entry name" value="Formate dehydrogenase/DMSO reductase, domains 1-3"/>
    <property type="match status" value="1"/>
</dbReference>
<gene>
    <name evidence="14" type="primary">fdhF</name>
    <name evidence="14" type="ORF">ACFFRE_06235</name>
</gene>
<dbReference type="InterPro" id="IPR019574">
    <property type="entry name" value="NADH_UbQ_OxRdtase_Gsu_4Fe4S-bd"/>
</dbReference>